<reference evidence="1 2" key="1">
    <citation type="submission" date="2022-02" db="EMBL/GenBank/DDBJ databases">
        <title>Comparative genomics of the first Antarctic Pseudomonas spp. capable of biotransforming 2,4,6-Trinitrotoluene.</title>
        <authorList>
            <person name="Cabrera M.A."/>
            <person name="Marquez S.L."/>
            <person name="Perez-Donoso J.M."/>
        </authorList>
    </citation>
    <scope>NUCLEOTIDE SEQUENCE [LARGE SCALE GENOMIC DNA]</scope>
    <source>
        <strain evidence="1 2">TNT11</strain>
    </source>
</reference>
<keyword evidence="2" id="KW-1185">Reference proteome</keyword>
<organism evidence="1 2">
    <name type="scientific">Pseudomonas emilianonis</name>
    <dbReference type="NCBI Taxonomy" id="2915812"/>
    <lineage>
        <taxon>Bacteria</taxon>
        <taxon>Pseudomonadati</taxon>
        <taxon>Pseudomonadota</taxon>
        <taxon>Gammaproteobacteria</taxon>
        <taxon>Pseudomonadales</taxon>
        <taxon>Pseudomonadaceae</taxon>
        <taxon>Pseudomonas</taxon>
    </lineage>
</organism>
<gene>
    <name evidence="1" type="ORF">L9Z73_00480</name>
</gene>
<accession>A0ABT0EAZ9</accession>
<evidence type="ECO:0000313" key="2">
    <source>
        <dbReference type="Proteomes" id="UP001317085"/>
    </source>
</evidence>
<name>A0ABT0EAZ9_9PSED</name>
<evidence type="ECO:0000313" key="1">
    <source>
        <dbReference type="EMBL" id="MCK1782893.1"/>
    </source>
</evidence>
<sequence>MGEVTVVINGVTLTIGQSMMLRMAVTSFLMHMQEVGLGNDEHGKAMAEAYILRASEV</sequence>
<dbReference type="Proteomes" id="UP001317085">
    <property type="component" value="Unassembled WGS sequence"/>
</dbReference>
<proteinExistence type="predicted"/>
<protein>
    <submittedName>
        <fullName evidence="1">Uncharacterized protein</fullName>
    </submittedName>
</protein>
<dbReference type="RefSeq" id="WP_247395596.1">
    <property type="nucleotide sequence ID" value="NZ_JAKNRV010000002.1"/>
</dbReference>
<comment type="caution">
    <text evidence="1">The sequence shown here is derived from an EMBL/GenBank/DDBJ whole genome shotgun (WGS) entry which is preliminary data.</text>
</comment>
<dbReference type="EMBL" id="JAKNRV010000002">
    <property type="protein sequence ID" value="MCK1782893.1"/>
    <property type="molecule type" value="Genomic_DNA"/>
</dbReference>